<dbReference type="EMBL" id="MZXV01000002">
    <property type="protein sequence ID" value="PZV40448.1"/>
    <property type="molecule type" value="Genomic_DNA"/>
</dbReference>
<evidence type="ECO:0000313" key="1">
    <source>
        <dbReference type="EMBL" id="PZV40448.1"/>
    </source>
</evidence>
<accession>A0A2W7CGB4</accession>
<keyword evidence="2" id="KW-1185">Reference proteome</keyword>
<dbReference type="Proteomes" id="UP000248616">
    <property type="component" value="Unassembled WGS sequence"/>
</dbReference>
<sequence length="82" mass="9287">MKTAIEPPPASCRVKATVPFDLFGQRQIDRALKLDKSLEHQGRLAEKTRPERPSVLVAVMLRKLRHFGQQLRTLQGMRPLAG</sequence>
<protein>
    <submittedName>
        <fullName evidence="1">Uncharacterized protein</fullName>
    </submittedName>
</protein>
<gene>
    <name evidence="1" type="ORF">B5V02_00590</name>
</gene>
<organism evidence="1 2">
    <name type="scientific">Mesorhizobium kowhaii</name>
    <dbReference type="NCBI Taxonomy" id="1300272"/>
    <lineage>
        <taxon>Bacteria</taxon>
        <taxon>Pseudomonadati</taxon>
        <taxon>Pseudomonadota</taxon>
        <taxon>Alphaproteobacteria</taxon>
        <taxon>Hyphomicrobiales</taxon>
        <taxon>Phyllobacteriaceae</taxon>
        <taxon>Mesorhizobium</taxon>
    </lineage>
</organism>
<comment type="caution">
    <text evidence="1">The sequence shown here is derived from an EMBL/GenBank/DDBJ whole genome shotgun (WGS) entry which is preliminary data.</text>
</comment>
<dbReference type="AlphaFoldDB" id="A0A2W7CGB4"/>
<proteinExistence type="predicted"/>
<reference evidence="2" key="1">
    <citation type="submission" date="2017-03" db="EMBL/GenBank/DDBJ databases">
        <authorList>
            <person name="Safronova V.I."/>
            <person name="Sazanova A.L."/>
            <person name="Chirak E.R."/>
        </authorList>
    </citation>
    <scope>NUCLEOTIDE SEQUENCE [LARGE SCALE GENOMIC DNA]</scope>
    <source>
        <strain evidence="2">Ach-343</strain>
    </source>
</reference>
<evidence type="ECO:0000313" key="2">
    <source>
        <dbReference type="Proteomes" id="UP000248616"/>
    </source>
</evidence>
<name>A0A2W7CGB4_9HYPH</name>